<dbReference type="RefSeq" id="WP_054391877.1">
    <property type="nucleotide sequence ID" value="NZ_PELO01000263.1"/>
</dbReference>
<evidence type="ECO:0000256" key="5">
    <source>
        <dbReference type="ARBA" id="ARBA00023204"/>
    </source>
</evidence>
<evidence type="ECO:0000256" key="3">
    <source>
        <dbReference type="ARBA" id="ARBA00022763"/>
    </source>
</evidence>
<evidence type="ECO:0000256" key="4">
    <source>
        <dbReference type="ARBA" id="ARBA00023172"/>
    </source>
</evidence>
<dbReference type="EMBL" id="PEMD01000025">
    <property type="protein sequence ID" value="RTH34582.1"/>
    <property type="molecule type" value="Genomic_DNA"/>
</dbReference>
<dbReference type="Gene3D" id="2.40.50.140">
    <property type="entry name" value="Nucleic acid-binding proteins"/>
    <property type="match status" value="1"/>
</dbReference>
<evidence type="ECO:0000313" key="10">
    <source>
        <dbReference type="EMBL" id="RTI09613.1"/>
    </source>
</evidence>
<dbReference type="EMBL" id="LJJR01000010">
    <property type="protein sequence ID" value="KPD32225.1"/>
    <property type="molecule type" value="Genomic_DNA"/>
</dbReference>
<dbReference type="Proteomes" id="UP000053099">
    <property type="component" value="Unassembled WGS sequence"/>
</dbReference>
<dbReference type="AlphaFoldDB" id="A0A0N0IQY7"/>
<dbReference type="Pfam" id="PF11967">
    <property type="entry name" value="RecO_N"/>
    <property type="match status" value="1"/>
</dbReference>
<dbReference type="EMBL" id="PEML01000030">
    <property type="protein sequence ID" value="RTI09613.1"/>
    <property type="molecule type" value="Genomic_DNA"/>
</dbReference>
<evidence type="ECO:0000313" key="13">
    <source>
        <dbReference type="Proteomes" id="UP000287962"/>
    </source>
</evidence>
<keyword evidence="3" id="KW-0227">DNA damage</keyword>
<feature type="domain" description="DNA replication/recombination mediator RecO N-terminal" evidence="7">
    <location>
        <begin position="7"/>
        <end position="77"/>
    </location>
</feature>
<keyword evidence="5" id="KW-0234">DNA repair</keyword>
<comment type="caution">
    <text evidence="8">The sequence shown here is derived from an EMBL/GenBank/DDBJ whole genome shotgun (WGS) entry which is preliminary data.</text>
</comment>
<accession>A0A0N0IQY7</accession>
<gene>
    <name evidence="8" type="ORF">AN926_04830</name>
    <name evidence="10" type="ORF">CSW25_01500</name>
    <name evidence="9" type="ORF">CSW33_01295</name>
</gene>
<dbReference type="PANTHER" id="PTHR33991">
    <property type="entry name" value="DNA REPAIR PROTEIN RECO"/>
    <property type="match status" value="1"/>
</dbReference>
<evidence type="ECO:0000256" key="1">
    <source>
        <dbReference type="ARBA" id="ARBA00007452"/>
    </source>
</evidence>
<reference evidence="12 13" key="3">
    <citation type="journal article" date="2019" name="Extremophiles">
        <title>Biogeography of thermophiles and predominance of Thermus scotoductus in domestic water heaters.</title>
        <authorList>
            <person name="Wilpiszeski R.L."/>
            <person name="Zhang Z."/>
            <person name="House C.H."/>
        </authorList>
    </citation>
    <scope>NUCLEOTIDE SEQUENCE [LARGE SCALE GENOMIC DNA]</scope>
    <source>
        <strain evidence="10 13">12_S12</strain>
        <strain evidence="9 12">20_S20</strain>
    </source>
</reference>
<protein>
    <recommendedName>
        <fullName evidence="2">DNA repair protein RecO</fullName>
    </recommendedName>
    <alternativeName>
        <fullName evidence="6">Recombination protein O</fullName>
    </alternativeName>
</protein>
<dbReference type="GO" id="GO:0006302">
    <property type="term" value="P:double-strand break repair"/>
    <property type="evidence" value="ECO:0007669"/>
    <property type="project" value="TreeGrafter"/>
</dbReference>
<dbReference type="Proteomes" id="UP000287962">
    <property type="component" value="Unassembled WGS sequence"/>
</dbReference>
<dbReference type="GO" id="GO:0006310">
    <property type="term" value="P:DNA recombination"/>
    <property type="evidence" value="ECO:0007669"/>
    <property type="project" value="UniProtKB-KW"/>
</dbReference>
<evidence type="ECO:0000259" key="7">
    <source>
        <dbReference type="Pfam" id="PF11967"/>
    </source>
</evidence>
<sequence length="231" mass="25269">MVERYHLEEGIVVGRKALLQGDLLLRFLTPKGSLEAVARKGVRPSGRSGRLSLFHHVRFQLYTKGEGLPTLTQAELLGRLHGLEEPRRFLLASFLAELSYRLASPEAAPRIYPVFISGLRGIAKHPRPLLPLVWAGWRVVKAGGLSPHLLGPGLYLKAGRLVHGSGPYGEEGIYLGERGVEALRAILHLPGSEALSYLEEAPLERLFLALKHHAEEALGPLKATPALTAEL</sequence>
<reference evidence="10" key="2">
    <citation type="submission" date="2017-10" db="EMBL/GenBank/DDBJ databases">
        <authorList>
            <person name="Wilpiszeski R.L."/>
            <person name="Zhidan Z."/>
            <person name="House C.H."/>
        </authorList>
    </citation>
    <scope>NUCLEOTIDE SEQUENCE</scope>
    <source>
        <strain evidence="10">12_S12</strain>
    </source>
</reference>
<dbReference type="PANTHER" id="PTHR33991:SF1">
    <property type="entry name" value="DNA REPAIR PROTEIN RECO"/>
    <property type="match status" value="1"/>
</dbReference>
<organism evidence="8 11">
    <name type="scientific">Thermus scotoductus</name>
    <dbReference type="NCBI Taxonomy" id="37636"/>
    <lineage>
        <taxon>Bacteria</taxon>
        <taxon>Thermotogati</taxon>
        <taxon>Deinococcota</taxon>
        <taxon>Deinococci</taxon>
        <taxon>Thermales</taxon>
        <taxon>Thermaceae</taxon>
        <taxon>Thermus</taxon>
    </lineage>
</organism>
<name>A0A0N0IQY7_THESC</name>
<reference evidence="8 11" key="1">
    <citation type="submission" date="2015-09" db="EMBL/GenBank/DDBJ databases">
        <title>Draft genome sequence of Thermus scotoductus strain K1 isolated from a geothermal spring in Nagorno-Karabakh, Armenia.</title>
        <authorList>
            <person name="Saghatelyan A."/>
            <person name="Poghosyan L."/>
            <person name="Panosyan H."/>
            <person name="Birkeland N.-K."/>
        </authorList>
    </citation>
    <scope>NUCLEOTIDE SEQUENCE [LARGE SCALE GENOMIC DNA]</scope>
    <source>
        <strain evidence="8 11">K1</strain>
    </source>
</reference>
<evidence type="ECO:0000313" key="12">
    <source>
        <dbReference type="Proteomes" id="UP000286928"/>
    </source>
</evidence>
<evidence type="ECO:0000256" key="2">
    <source>
        <dbReference type="ARBA" id="ARBA00021310"/>
    </source>
</evidence>
<comment type="similarity">
    <text evidence="1">Belongs to the RecO family.</text>
</comment>
<dbReference type="InterPro" id="IPR012340">
    <property type="entry name" value="NA-bd_OB-fold"/>
</dbReference>
<dbReference type="SUPFAM" id="SSF50249">
    <property type="entry name" value="Nucleic acid-binding proteins"/>
    <property type="match status" value="1"/>
</dbReference>
<evidence type="ECO:0000313" key="9">
    <source>
        <dbReference type="EMBL" id="RTH34582.1"/>
    </source>
</evidence>
<keyword evidence="4" id="KW-0233">DNA recombination</keyword>
<dbReference type="InterPro" id="IPR003717">
    <property type="entry name" value="RecO"/>
</dbReference>
<evidence type="ECO:0000256" key="6">
    <source>
        <dbReference type="ARBA" id="ARBA00033409"/>
    </source>
</evidence>
<evidence type="ECO:0000313" key="11">
    <source>
        <dbReference type="Proteomes" id="UP000053099"/>
    </source>
</evidence>
<dbReference type="Proteomes" id="UP000286928">
    <property type="component" value="Unassembled WGS sequence"/>
</dbReference>
<proteinExistence type="inferred from homology"/>
<dbReference type="Gene3D" id="1.20.1440.120">
    <property type="entry name" value="Recombination protein O, C-terminal domain"/>
    <property type="match status" value="1"/>
</dbReference>
<keyword evidence="13" id="KW-1185">Reference proteome</keyword>
<evidence type="ECO:0000313" key="8">
    <source>
        <dbReference type="EMBL" id="KPD32225.1"/>
    </source>
</evidence>
<dbReference type="InterPro" id="IPR042242">
    <property type="entry name" value="RecO_C"/>
</dbReference>
<dbReference type="InterPro" id="IPR022572">
    <property type="entry name" value="DNA_rep/recomb_RecO_N"/>
</dbReference>
<dbReference type="GO" id="GO:0043590">
    <property type="term" value="C:bacterial nucleoid"/>
    <property type="evidence" value="ECO:0007669"/>
    <property type="project" value="TreeGrafter"/>
</dbReference>
<dbReference type="PATRIC" id="fig|37636.3.peg.9"/>